<evidence type="ECO:0000313" key="3">
    <source>
        <dbReference type="EMBL" id="GGO59629.1"/>
    </source>
</evidence>
<dbReference type="Pfam" id="PF08327">
    <property type="entry name" value="AHSA1"/>
    <property type="match status" value="1"/>
</dbReference>
<dbReference type="Proteomes" id="UP000656881">
    <property type="component" value="Unassembled WGS sequence"/>
</dbReference>
<keyword evidence="4" id="KW-1185">Reference proteome</keyword>
<dbReference type="EMBL" id="BMNG01000029">
    <property type="protein sequence ID" value="GGO59629.1"/>
    <property type="molecule type" value="Genomic_DNA"/>
</dbReference>
<evidence type="ECO:0000256" key="1">
    <source>
        <dbReference type="ARBA" id="ARBA00006817"/>
    </source>
</evidence>
<gene>
    <name evidence="3" type="ORF">GCM10012286_81680</name>
</gene>
<dbReference type="Gene3D" id="3.30.530.20">
    <property type="match status" value="1"/>
</dbReference>
<sequence length="171" mass="19110">MNSTATAHTAIAYTTYVAADPEQVWRALTAPDQTDRWWGVTFGSDWKPGSPMTWRQGEARIEEPEQVVLESVPQRRLAYTWHTFTPEWARAVDVPEDVRARIAAEPRTKVSFTIDPQGPLTRLTVVHDDFTPEGALHGMCSQAWPLLVSSLKTLLETGRPLPDPGHNAHEG</sequence>
<comment type="similarity">
    <text evidence="1">Belongs to the AHA1 family.</text>
</comment>
<reference evidence="4" key="1">
    <citation type="journal article" date="2019" name="Int. J. Syst. Evol. Microbiol.">
        <title>The Global Catalogue of Microorganisms (GCM) 10K type strain sequencing project: providing services to taxonomists for standard genome sequencing and annotation.</title>
        <authorList>
            <consortium name="The Broad Institute Genomics Platform"/>
            <consortium name="The Broad Institute Genome Sequencing Center for Infectious Disease"/>
            <person name="Wu L."/>
            <person name="Ma J."/>
        </authorList>
    </citation>
    <scope>NUCLEOTIDE SEQUENCE [LARGE SCALE GENOMIC DNA]</scope>
    <source>
        <strain evidence="4">CGMCC 4.7349</strain>
    </source>
</reference>
<dbReference type="RefSeq" id="WP_189177747.1">
    <property type="nucleotide sequence ID" value="NZ_BMNG01000029.1"/>
</dbReference>
<comment type="caution">
    <text evidence="3">The sequence shown here is derived from an EMBL/GenBank/DDBJ whole genome shotgun (WGS) entry which is preliminary data.</text>
</comment>
<evidence type="ECO:0000313" key="4">
    <source>
        <dbReference type="Proteomes" id="UP000656881"/>
    </source>
</evidence>
<organism evidence="3 4">
    <name type="scientific">Streptomyces lasiicapitis</name>
    <dbReference type="NCBI Taxonomy" id="1923961"/>
    <lineage>
        <taxon>Bacteria</taxon>
        <taxon>Bacillati</taxon>
        <taxon>Actinomycetota</taxon>
        <taxon>Actinomycetes</taxon>
        <taxon>Kitasatosporales</taxon>
        <taxon>Streptomycetaceae</taxon>
        <taxon>Streptomyces</taxon>
    </lineage>
</organism>
<name>A0ABQ2MXC5_9ACTN</name>
<dbReference type="SUPFAM" id="SSF55961">
    <property type="entry name" value="Bet v1-like"/>
    <property type="match status" value="1"/>
</dbReference>
<proteinExistence type="inferred from homology"/>
<dbReference type="CDD" id="cd08893">
    <property type="entry name" value="SRPBCC_CalC_Aha1-like_GntR-HTH"/>
    <property type="match status" value="1"/>
</dbReference>
<protein>
    <recommendedName>
        <fullName evidence="2">Activator of Hsp90 ATPase homologue 1/2-like C-terminal domain-containing protein</fullName>
    </recommendedName>
</protein>
<evidence type="ECO:0000259" key="2">
    <source>
        <dbReference type="Pfam" id="PF08327"/>
    </source>
</evidence>
<dbReference type="InterPro" id="IPR013538">
    <property type="entry name" value="ASHA1/2-like_C"/>
</dbReference>
<dbReference type="InterPro" id="IPR023393">
    <property type="entry name" value="START-like_dom_sf"/>
</dbReference>
<feature type="domain" description="Activator of Hsp90 ATPase homologue 1/2-like C-terminal" evidence="2">
    <location>
        <begin position="19"/>
        <end position="156"/>
    </location>
</feature>
<accession>A0ABQ2MXC5</accession>